<dbReference type="OrthoDB" id="2321600at2759"/>
<evidence type="ECO:0000313" key="2">
    <source>
        <dbReference type="Proteomes" id="UP000886520"/>
    </source>
</evidence>
<keyword evidence="2" id="KW-1185">Reference proteome</keyword>
<reference evidence="1" key="1">
    <citation type="submission" date="2021-01" db="EMBL/GenBank/DDBJ databases">
        <title>Adiantum capillus-veneris genome.</title>
        <authorList>
            <person name="Fang Y."/>
            <person name="Liao Q."/>
        </authorList>
    </citation>
    <scope>NUCLEOTIDE SEQUENCE</scope>
    <source>
        <strain evidence="1">H3</strain>
        <tissue evidence="1">Leaf</tissue>
    </source>
</reference>
<comment type="caution">
    <text evidence="1">The sequence shown here is derived from an EMBL/GenBank/DDBJ whole genome shotgun (WGS) entry which is preliminary data.</text>
</comment>
<dbReference type="AlphaFoldDB" id="A0A9D4ZFF1"/>
<proteinExistence type="predicted"/>
<protein>
    <submittedName>
        <fullName evidence="1">Uncharacterized protein</fullName>
    </submittedName>
</protein>
<dbReference type="PANTHER" id="PTHR33266">
    <property type="entry name" value="CHROMOSOME 15, WHOLE GENOME SHOTGUN SEQUENCE"/>
    <property type="match status" value="1"/>
</dbReference>
<accession>A0A9D4ZFF1</accession>
<name>A0A9D4ZFF1_ADICA</name>
<dbReference type="Proteomes" id="UP000886520">
    <property type="component" value="Chromosome 14"/>
</dbReference>
<evidence type="ECO:0000313" key="1">
    <source>
        <dbReference type="EMBL" id="KAI5070781.1"/>
    </source>
</evidence>
<dbReference type="PANTHER" id="PTHR33266:SF1">
    <property type="entry name" value="F-BOX DOMAIN-CONTAINING PROTEIN"/>
    <property type="match status" value="1"/>
</dbReference>
<gene>
    <name evidence="1" type="ORF">GOP47_0015124</name>
</gene>
<sequence>MAKLLPGHNTNDAFDSQPLTALLDFVNTQYPTEDVLRMVLRKWGIDLDTQAIDWSDPQKIIDGLTACTTLGEVLRLFPDEKPINDNIRQLREQILMQDMEAAKLAWEIKYIVSEKVLNLVADQLKDFASQWDGHQWYAPLTALVQSSGWGKSRLICQMWRMGFYVVYISCMKESQSGFPRRTGELADIMQGPKSTESTFVALVVSILAVLNQHPGMACEEWMAAQEKDDAIQHEILAVFQTMKKSIGVITDKPYIAAEEDHKKFCQVEIDKLKQRGARVLLCVDEAGELGDNFLKFRRSLRSMPSGDSFFGIVLGTDRIVADLAAAQEDDPSARARLATHFNVFHPIYLIGKSDIFAQVGAGSSDITNPCNAIRYGRPLWAAYYDSVGVIDKLDATLQLAMKKLLGKDINIAETGWVNQDIAIAVFACIVGLDVVAWGALPQELVARHMRTIVCISKDRRRVYTSAAAEPALAAAAAMLLHAKNDAFLAMFIDKLTEVCKDGLVLEGIRGEIVARIVIILAMHECTKSDNYIKSVPLATFLETMFGGKVVQDLKDNCVNLESTLFFNCFIPTSLPPSPQLLDDYFVRCAALVARRKEHVLDFAVPARGGLLDVGASAALSARSVLPRAAKKKKVNLQPLHHRISFLGQVKNQRDERLDHPLELLFQIGDRGEGERVKVEHTTVIVKGLEGFQHLKSERMKAANILEKLRILSRTCEDVFKDASDKEKDVLRELIPLGFDSQRCHASGI</sequence>
<dbReference type="EMBL" id="JABFUD020000014">
    <property type="protein sequence ID" value="KAI5070781.1"/>
    <property type="molecule type" value="Genomic_DNA"/>
</dbReference>
<organism evidence="1 2">
    <name type="scientific">Adiantum capillus-veneris</name>
    <name type="common">Maidenhair fern</name>
    <dbReference type="NCBI Taxonomy" id="13818"/>
    <lineage>
        <taxon>Eukaryota</taxon>
        <taxon>Viridiplantae</taxon>
        <taxon>Streptophyta</taxon>
        <taxon>Embryophyta</taxon>
        <taxon>Tracheophyta</taxon>
        <taxon>Polypodiopsida</taxon>
        <taxon>Polypodiidae</taxon>
        <taxon>Polypodiales</taxon>
        <taxon>Pteridineae</taxon>
        <taxon>Pteridaceae</taxon>
        <taxon>Vittarioideae</taxon>
        <taxon>Adiantum</taxon>
    </lineage>
</organism>